<evidence type="ECO:0000256" key="1">
    <source>
        <dbReference type="SAM" id="MobiDB-lite"/>
    </source>
</evidence>
<reference evidence="2" key="1">
    <citation type="journal article" date="2021" name="Proc. Natl. Acad. Sci. U.S.A.">
        <title>A Catalog of Tens of Thousands of Viruses from Human Metagenomes Reveals Hidden Associations with Chronic Diseases.</title>
        <authorList>
            <person name="Tisza M.J."/>
            <person name="Buck C.B."/>
        </authorList>
    </citation>
    <scope>NUCLEOTIDE SEQUENCE</scope>
    <source>
        <strain evidence="2">Ctkcl3</strain>
    </source>
</reference>
<evidence type="ECO:0000313" key="2">
    <source>
        <dbReference type="EMBL" id="DAD75139.1"/>
    </source>
</evidence>
<proteinExistence type="predicted"/>
<organism evidence="2">
    <name type="scientific">Siphoviridae sp. ctkcl3</name>
    <dbReference type="NCBI Taxonomy" id="2826445"/>
    <lineage>
        <taxon>Viruses</taxon>
        <taxon>Duplodnaviria</taxon>
        <taxon>Heunggongvirae</taxon>
        <taxon>Uroviricota</taxon>
        <taxon>Caudoviricetes</taxon>
    </lineage>
</organism>
<name>A0A8S5LZ73_9CAUD</name>
<accession>A0A8S5LZ73</accession>
<dbReference type="EMBL" id="BK014775">
    <property type="protein sequence ID" value="DAD75139.1"/>
    <property type="molecule type" value="Genomic_DNA"/>
</dbReference>
<feature type="region of interest" description="Disordered" evidence="1">
    <location>
        <begin position="1268"/>
        <end position="1295"/>
    </location>
</feature>
<sequence length="1589" mass="174366">MEQIDIKDISGAILLTTPVNEGCKRKFTLMKEDHITLKFSLENPIYFKLGSYVECDFGLFEVCDLQKPAFNTDNAGYDYELRLDAHYWKWKNKIFKYTPEVSGQEASWNLTAPLDVQAGIVLRNLKALGYAYKGQDFVFSIDSTVENKALLMTYDNINILDACFEMAKKWDCECWVTENIIHFGRCESGDAVNFEIGVNVVEMSRSDSQSTYATRIYAFGSTKNIPSDYRPVDETVVLNGVVQKRLMLPDGTPYIDAYPDMTTEEAIEQVVIFDEVYPRRVGTMSDVTTIEVTDKVENEDGTTTEEKWNAYRFKDTGITFSKDYILPGEELKIIFQSGKLNGMEFAVTFDPDNKNEQLWEIVRNENYGRPLPDGVLIPENGDTYILSGWDSTKITELGLVGAAEQELKAEAEKAVAKSKIDPSTYNCKMMSDVAYSEDGVHNLYGIGQKVNLINKAYFENGRQSRVIGYEFNLDYPYDSPIYTVGETAAYSRIGDLEGKIESLTLKGQTYTGGWGSGVYLIKRNDSTPATDNNAFSALRSLTEFISKKKDDVVQGIITFMKGLRIGKFVTGMLGGRGASMWLDENGKSILEIDRILAREELIVPKITFNCIDVIAGDKANTFAYGTIKTVDREKRIATLDLLDDQWGTLHVNDICRGVFHNLEGSNEEQTLFDKNGFMGYSGFATSYFTPTRIVESKAGLMSFEYNLQVGTGVHPMPGMNFFAYGNFTDKERQSITYENRYYKRILEGVDTWQIDPDKHIMYQSGLLDGTTIGGMEMHGHGTFQKNGYMTGVHIQFTPDQVDQLTAYSVNLSSYEGVVTVDEEGNIINGAKTVQNVTAGGRNVIGGEENVVATGFRLSTRVQAFKGEKELVYSETLKAGAFMVSIEPVGCTAHVENGVVIVDGLTDLGGMSIGITVNCEGNASFLKTYTINVNQNGWNIISADLSNEMCAVHCDTYGNVLNGLPCTTVVSMWYGTRRLGLDRIEVEASEGVSVSKDVETGVITVTAIPAVPGSRVITIPVRAYATFAGEQYSKPVQFGITKLTDGDPAVIYDLLPSESSIKKNSDGSCSVSSITCVLRKTDGKNAPVRVTVLPDGYAMMRKIDDGEEVAYAIGSPLSVTSAGTSITFSLYCNGQPVDRETIPVLTNGEDGKPGQPGHDGEDGKPGEDACYYSISPAQMTIGQKITGSLDPSSFVCTCYKNSNNTQAAESAQWYIYRSNDNESWSQYATGSSYSTTFTVSVSSSYKYYKIVAKPFSNIECVAYAQIVSDGEDGDRGPQGPQGPAGDRGPSGSMPRYRGTYKSSETYVYNSEYRDIVIYNGNAYIVKPYGYSGSATPTNTSYWEQSNKFSFVAMDTALIDGANIAGFMFKSQKMQSQSGTLTLDGINGSIDVSKGTIGGFTISNNSLSVSGNNASIKFEISGYNFLRLNDPSSSAFLAARADGRTAASFSTYGSSNLSIALELLCNAGGFGYALKSRGNAEIVARSGEFVRINGLALNAIEVSSSYTVKSSDDLIVCKNTSSITVSLPSSATMWKGKIVFIKPANTGNITMSGSIREANNRNPVGSTSIKDNHFRGFMYDGYYWNEMYLSI</sequence>
<feature type="region of interest" description="Disordered" evidence="1">
    <location>
        <begin position="1142"/>
        <end position="1166"/>
    </location>
</feature>
<feature type="compositionally biased region" description="Low complexity" evidence="1">
    <location>
        <begin position="1276"/>
        <end position="1288"/>
    </location>
</feature>
<protein>
    <submittedName>
        <fullName evidence="2">Tail protein</fullName>
    </submittedName>
</protein>
<dbReference type="Gene3D" id="1.20.5.320">
    <property type="entry name" value="6-Phosphogluconate Dehydrogenase, domain 3"/>
    <property type="match status" value="1"/>
</dbReference>
<feature type="compositionally biased region" description="Basic and acidic residues" evidence="1">
    <location>
        <begin position="1157"/>
        <end position="1166"/>
    </location>
</feature>